<evidence type="ECO:0000313" key="8">
    <source>
        <dbReference type="EMBL" id="OSX60910.1"/>
    </source>
</evidence>
<evidence type="ECO:0000256" key="1">
    <source>
        <dbReference type="ARBA" id="ARBA00022723"/>
    </source>
</evidence>
<keyword evidence="2" id="KW-0677">Repeat</keyword>
<dbReference type="RefSeq" id="XP_024337704.1">
    <property type="nucleotide sequence ID" value="XM_024480963.1"/>
</dbReference>
<evidence type="ECO:0000256" key="3">
    <source>
        <dbReference type="ARBA" id="ARBA00022771"/>
    </source>
</evidence>
<keyword evidence="4" id="KW-0862">Zinc</keyword>
<keyword evidence="1" id="KW-0479">Metal-binding</keyword>
<evidence type="ECO:0000256" key="2">
    <source>
        <dbReference type="ARBA" id="ARBA00022737"/>
    </source>
</evidence>
<organism evidence="8 9">
    <name type="scientific">Postia placenta MAD-698-R-SB12</name>
    <dbReference type="NCBI Taxonomy" id="670580"/>
    <lineage>
        <taxon>Eukaryota</taxon>
        <taxon>Fungi</taxon>
        <taxon>Dikarya</taxon>
        <taxon>Basidiomycota</taxon>
        <taxon>Agaricomycotina</taxon>
        <taxon>Agaricomycetes</taxon>
        <taxon>Polyporales</taxon>
        <taxon>Adustoporiaceae</taxon>
        <taxon>Rhodonia</taxon>
    </lineage>
</organism>
<accession>A0A1X6MXF1</accession>
<dbReference type="PANTHER" id="PTHR24409">
    <property type="entry name" value="ZINC FINGER PROTEIN 142"/>
    <property type="match status" value="1"/>
</dbReference>
<evidence type="ECO:0000259" key="7">
    <source>
        <dbReference type="PROSITE" id="PS50157"/>
    </source>
</evidence>
<sequence length="327" mass="35615">MSCLSFPVEELSRLRVCVRVLASGAFSFSVQPSFDIANGSQNMGDPNASCSVVFETSSDGEGHTLQVYTKSNHPPPIVPHQEPASTSFAPYPGGSVTDHSSNVAQEFEFNNFDMALSDFDFSSLAQSSIPYDSAAFATSSHCEWPSYDQLTGERHLNDHPNSSSTNIQFAPSDAPAIDPDAPVASGSGSPPEATQTQGGIFSDSSDTASPESSSPETPADSPEPPLSSGRRKRTLACPKCPRHFSNEYTLKVHSRTHKPKTPKALPCTMGCNEHFSRQHDRLRHEVVKHNRVCEWVCTHCKKFFSSERTLSNHLCQAPGAPTRWEIN</sequence>
<dbReference type="InterPro" id="IPR013087">
    <property type="entry name" value="Znf_C2H2_type"/>
</dbReference>
<dbReference type="OrthoDB" id="8117402at2759"/>
<feature type="compositionally biased region" description="Polar residues" evidence="6">
    <location>
        <begin position="159"/>
        <end position="169"/>
    </location>
</feature>
<evidence type="ECO:0000256" key="5">
    <source>
        <dbReference type="PROSITE-ProRule" id="PRU00042"/>
    </source>
</evidence>
<reference evidence="8 9" key="1">
    <citation type="submission" date="2017-04" db="EMBL/GenBank/DDBJ databases">
        <title>Genome Sequence of the Model Brown-Rot Fungus Postia placenta SB12.</title>
        <authorList>
            <consortium name="DOE Joint Genome Institute"/>
            <person name="Gaskell J."/>
            <person name="Kersten P."/>
            <person name="Larrondo L.F."/>
            <person name="Canessa P."/>
            <person name="Martinez D."/>
            <person name="Hibbett D."/>
            <person name="Schmoll M."/>
            <person name="Kubicek C.P."/>
            <person name="Martinez A.T."/>
            <person name="Yadav J."/>
            <person name="Master E."/>
            <person name="Magnuson J.K."/>
            <person name="James T."/>
            <person name="Yaver D."/>
            <person name="Berka R."/>
            <person name="Labutti K."/>
            <person name="Lipzen A."/>
            <person name="Aerts A."/>
            <person name="Barry K."/>
            <person name="Henrissat B."/>
            <person name="Blanchette R."/>
            <person name="Grigoriev I."/>
            <person name="Cullen D."/>
        </authorList>
    </citation>
    <scope>NUCLEOTIDE SEQUENCE [LARGE SCALE GENOMIC DNA]</scope>
    <source>
        <strain evidence="8 9">MAD-698-R-SB12</strain>
    </source>
</reference>
<keyword evidence="3 5" id="KW-0863">Zinc-finger</keyword>
<dbReference type="Pfam" id="PF00096">
    <property type="entry name" value="zf-C2H2"/>
    <property type="match status" value="1"/>
</dbReference>
<keyword evidence="9" id="KW-1185">Reference proteome</keyword>
<dbReference type="PROSITE" id="PS50157">
    <property type="entry name" value="ZINC_FINGER_C2H2_2"/>
    <property type="match status" value="1"/>
</dbReference>
<dbReference type="SMART" id="SM00355">
    <property type="entry name" value="ZnF_C2H2"/>
    <property type="match status" value="3"/>
</dbReference>
<dbReference type="GeneID" id="36325913"/>
<feature type="compositionally biased region" description="Low complexity" evidence="6">
    <location>
        <begin position="202"/>
        <end position="220"/>
    </location>
</feature>
<dbReference type="PROSITE" id="PS00028">
    <property type="entry name" value="ZINC_FINGER_C2H2_1"/>
    <property type="match status" value="1"/>
</dbReference>
<evidence type="ECO:0000256" key="4">
    <source>
        <dbReference type="ARBA" id="ARBA00022833"/>
    </source>
</evidence>
<dbReference type="GO" id="GO:0008270">
    <property type="term" value="F:zinc ion binding"/>
    <property type="evidence" value="ECO:0007669"/>
    <property type="project" value="UniProtKB-KW"/>
</dbReference>
<dbReference type="Gene3D" id="3.30.160.60">
    <property type="entry name" value="Classic Zinc Finger"/>
    <property type="match status" value="1"/>
</dbReference>
<dbReference type="AlphaFoldDB" id="A0A1X6MXF1"/>
<evidence type="ECO:0000313" key="9">
    <source>
        <dbReference type="Proteomes" id="UP000194127"/>
    </source>
</evidence>
<protein>
    <recommendedName>
        <fullName evidence="7">C2H2-type domain-containing protein</fullName>
    </recommendedName>
</protein>
<evidence type="ECO:0000256" key="6">
    <source>
        <dbReference type="SAM" id="MobiDB-lite"/>
    </source>
</evidence>
<gene>
    <name evidence="8" type="ORF">POSPLADRAFT_1057855</name>
</gene>
<dbReference type="STRING" id="670580.A0A1X6MXF1"/>
<proteinExistence type="predicted"/>
<dbReference type="EMBL" id="KZ110599">
    <property type="protein sequence ID" value="OSX60910.1"/>
    <property type="molecule type" value="Genomic_DNA"/>
</dbReference>
<feature type="compositionally biased region" description="Polar residues" evidence="6">
    <location>
        <begin position="186"/>
        <end position="199"/>
    </location>
</feature>
<feature type="domain" description="C2H2-type" evidence="7">
    <location>
        <begin position="235"/>
        <end position="262"/>
    </location>
</feature>
<dbReference type="Proteomes" id="UP000194127">
    <property type="component" value="Unassembled WGS sequence"/>
</dbReference>
<name>A0A1X6MXF1_9APHY</name>
<feature type="compositionally biased region" description="Low complexity" evidence="6">
    <location>
        <begin position="170"/>
        <end position="182"/>
    </location>
</feature>
<feature type="region of interest" description="Disordered" evidence="6">
    <location>
        <begin position="151"/>
        <end position="233"/>
    </location>
</feature>